<evidence type="ECO:0000313" key="3">
    <source>
        <dbReference type="Proteomes" id="UP001165289"/>
    </source>
</evidence>
<feature type="compositionally biased region" description="Basic and acidic residues" evidence="1">
    <location>
        <begin position="228"/>
        <end position="237"/>
    </location>
</feature>
<comment type="caution">
    <text evidence="2">The sequence shown here is derived from an EMBL/GenBank/DDBJ whole genome shotgun (WGS) entry which is preliminary data.</text>
</comment>
<name>A0AAV7K964_9METZ</name>
<keyword evidence="3" id="KW-1185">Reference proteome</keyword>
<evidence type="ECO:0000313" key="2">
    <source>
        <dbReference type="EMBL" id="KAI6656816.1"/>
    </source>
</evidence>
<dbReference type="AlphaFoldDB" id="A0AAV7K964"/>
<evidence type="ECO:0000256" key="1">
    <source>
        <dbReference type="SAM" id="MobiDB-lite"/>
    </source>
</evidence>
<dbReference type="EMBL" id="JAKMXF010000133">
    <property type="protein sequence ID" value="KAI6656816.1"/>
    <property type="molecule type" value="Genomic_DNA"/>
</dbReference>
<feature type="compositionally biased region" description="Polar residues" evidence="1">
    <location>
        <begin position="199"/>
        <end position="221"/>
    </location>
</feature>
<feature type="region of interest" description="Disordered" evidence="1">
    <location>
        <begin position="123"/>
        <end position="244"/>
    </location>
</feature>
<evidence type="ECO:0008006" key="4">
    <source>
        <dbReference type="Google" id="ProtNLM"/>
    </source>
</evidence>
<gene>
    <name evidence="2" type="ORF">LOD99_16119</name>
</gene>
<dbReference type="Proteomes" id="UP001165289">
    <property type="component" value="Unassembled WGS sequence"/>
</dbReference>
<reference evidence="2 3" key="1">
    <citation type="journal article" date="2023" name="BMC Biol.">
        <title>The compact genome of the sponge Oopsacas minuta (Hexactinellida) is lacking key metazoan core genes.</title>
        <authorList>
            <person name="Santini S."/>
            <person name="Schenkelaars Q."/>
            <person name="Jourda C."/>
            <person name="Duchesne M."/>
            <person name="Belahbib H."/>
            <person name="Rocher C."/>
            <person name="Selva M."/>
            <person name="Riesgo A."/>
            <person name="Vervoort M."/>
            <person name="Leys S.P."/>
            <person name="Kodjabachian L."/>
            <person name="Le Bivic A."/>
            <person name="Borchiellini C."/>
            <person name="Claverie J.M."/>
            <person name="Renard E."/>
        </authorList>
    </citation>
    <scope>NUCLEOTIDE SEQUENCE [LARGE SCALE GENOMIC DNA]</scope>
    <source>
        <strain evidence="2">SPO-2</strain>
    </source>
</reference>
<protein>
    <recommendedName>
        <fullName evidence="4">OCIA domain-containing protein 1</fullName>
    </recommendedName>
</protein>
<accession>A0AAV7K964</accession>
<feature type="compositionally biased region" description="Polar residues" evidence="1">
    <location>
        <begin position="158"/>
        <end position="168"/>
    </location>
</feature>
<proteinExistence type="predicted"/>
<organism evidence="2 3">
    <name type="scientific">Oopsacas minuta</name>
    <dbReference type="NCBI Taxonomy" id="111878"/>
    <lineage>
        <taxon>Eukaryota</taxon>
        <taxon>Metazoa</taxon>
        <taxon>Porifera</taxon>
        <taxon>Hexactinellida</taxon>
        <taxon>Hexasterophora</taxon>
        <taxon>Lyssacinosida</taxon>
        <taxon>Leucopsacidae</taxon>
        <taxon>Oopsacas</taxon>
    </lineage>
</organism>
<sequence length="244" mass="27840">MGDQPPTSLHLNIRPDEREKLTECRRNAIVGGTVSGGLAWLITRYLLTKTPLQHSFLARNPGLTYAFVIGYSLYHGIRSTGKNCIKSLATLENSHYGEFARRALQMKEDKKILSRDEFLQKYPPSEQRKLLDPSHIFSSDHSLDDSPSSPRQAPEEPVTQNDMFYNPQQPEPPKGPKSFQDLQKQNRSRTDNVLYPHYEQSSPNRQPIYNKPSVRSDTQDTLPPGPEGKAKVKRNEYGDVIYEE</sequence>